<dbReference type="InterPro" id="IPR001810">
    <property type="entry name" value="F-box_dom"/>
</dbReference>
<dbReference type="PROSITE" id="PS50181">
    <property type="entry name" value="FBOX"/>
    <property type="match status" value="1"/>
</dbReference>
<feature type="compositionally biased region" description="Basic and acidic residues" evidence="1">
    <location>
        <begin position="501"/>
        <end position="519"/>
    </location>
</feature>
<dbReference type="CDD" id="cd09917">
    <property type="entry name" value="F-box_SF"/>
    <property type="match status" value="1"/>
</dbReference>
<dbReference type="Proteomes" id="UP001212997">
    <property type="component" value="Unassembled WGS sequence"/>
</dbReference>
<protein>
    <recommendedName>
        <fullName evidence="2">F-box domain-containing protein</fullName>
    </recommendedName>
</protein>
<gene>
    <name evidence="3" type="ORF">NLI96_g5913</name>
</gene>
<keyword evidence="4" id="KW-1185">Reference proteome</keyword>
<dbReference type="InterPro" id="IPR011047">
    <property type="entry name" value="Quinoprotein_ADH-like_sf"/>
</dbReference>
<evidence type="ECO:0000313" key="4">
    <source>
        <dbReference type="Proteomes" id="UP001212997"/>
    </source>
</evidence>
<evidence type="ECO:0000313" key="3">
    <source>
        <dbReference type="EMBL" id="KAJ3484038.1"/>
    </source>
</evidence>
<feature type="domain" description="F-box" evidence="2">
    <location>
        <begin position="3"/>
        <end position="51"/>
    </location>
</feature>
<evidence type="ECO:0000259" key="2">
    <source>
        <dbReference type="PROSITE" id="PS50181"/>
    </source>
</evidence>
<dbReference type="SUPFAM" id="SSF50998">
    <property type="entry name" value="Quinoprotein alcohol dehydrogenase-like"/>
    <property type="match status" value="1"/>
</dbReference>
<dbReference type="SUPFAM" id="SSF81383">
    <property type="entry name" value="F-box domain"/>
    <property type="match status" value="1"/>
</dbReference>
<dbReference type="AlphaFoldDB" id="A0AAD5V237"/>
<dbReference type="InterPro" id="IPR036047">
    <property type="entry name" value="F-box-like_dom_sf"/>
</dbReference>
<sequence length="624" mass="70138">MPSASLSELPPELVLHILQYLPLPSLQAVSQISSEWHNFCQRNQSTIYHQAALLHQFISSLDVTLSEAKSSFPARSIQETPDWRSFCIQLFKLNRAWAGKGPALYKMSARSGEVVHRIKVDERARFLITTHMIGGIKVVDLDTDTLLWHLPETYVRSWAHCEYENGFLIFDRLGEFKEVWRLTSEFDLSPPVMFYHPDDLQKGISNQMAERYRGCSDRGQFRPWALLQTSEWGRAFRFVYPILLVSSFEKAYLYDVETGNLVQTIKDTQAVVGGDTLGDINYVELNESYVFICGTQELRVFNRSNGTIALQLTNETLESVPHVQLGTDSAINGESNILTLPFVPGRTNPNRQRGMFIGAHVHGNDLVGLLLDDRILLIRDFPSVIKGEKKLVEAALEIAFSAQSPPEWQRSIYVAFEHGRVGVITSSGLFVFTVDSTAHCVTDPDVRCTYDCLEGTAFPHLIGTRIASVTDSQDLFQVVSCLQLTERGVYVTLDHRYIPELKPKGKERQSSGGSEKDESSGQEDAMVVPFDEELAVPGSYIENEGTTGDPTGSGLSNQELARLLLQGEPGRDEDIDDEPITIYTAHVNTEDEDHFFEDDEDVDEVFVDDGHECHSVVWVDYSPE</sequence>
<reference evidence="3" key="1">
    <citation type="submission" date="2022-07" db="EMBL/GenBank/DDBJ databases">
        <title>Genome Sequence of Physisporinus lineatus.</title>
        <authorList>
            <person name="Buettner E."/>
        </authorList>
    </citation>
    <scope>NUCLEOTIDE SEQUENCE</scope>
    <source>
        <strain evidence="3">VT162</strain>
    </source>
</reference>
<accession>A0AAD5V237</accession>
<organism evidence="3 4">
    <name type="scientific">Meripilus lineatus</name>
    <dbReference type="NCBI Taxonomy" id="2056292"/>
    <lineage>
        <taxon>Eukaryota</taxon>
        <taxon>Fungi</taxon>
        <taxon>Dikarya</taxon>
        <taxon>Basidiomycota</taxon>
        <taxon>Agaricomycotina</taxon>
        <taxon>Agaricomycetes</taxon>
        <taxon>Polyporales</taxon>
        <taxon>Meripilaceae</taxon>
        <taxon>Meripilus</taxon>
    </lineage>
</organism>
<dbReference type="Pfam" id="PF12937">
    <property type="entry name" value="F-box-like"/>
    <property type="match status" value="1"/>
</dbReference>
<dbReference type="Gene3D" id="1.20.1280.50">
    <property type="match status" value="1"/>
</dbReference>
<evidence type="ECO:0000256" key="1">
    <source>
        <dbReference type="SAM" id="MobiDB-lite"/>
    </source>
</evidence>
<dbReference type="EMBL" id="JANAWD010000204">
    <property type="protein sequence ID" value="KAJ3484038.1"/>
    <property type="molecule type" value="Genomic_DNA"/>
</dbReference>
<name>A0AAD5V237_9APHY</name>
<comment type="caution">
    <text evidence="3">The sequence shown here is derived from an EMBL/GenBank/DDBJ whole genome shotgun (WGS) entry which is preliminary data.</text>
</comment>
<dbReference type="SMART" id="SM00256">
    <property type="entry name" value="FBOX"/>
    <property type="match status" value="1"/>
</dbReference>
<proteinExistence type="predicted"/>
<feature type="region of interest" description="Disordered" evidence="1">
    <location>
        <begin position="501"/>
        <end position="525"/>
    </location>
</feature>